<dbReference type="GO" id="GO:0030170">
    <property type="term" value="F:pyridoxal phosphate binding"/>
    <property type="evidence" value="ECO:0007669"/>
    <property type="project" value="InterPro"/>
</dbReference>
<evidence type="ECO:0000256" key="1">
    <source>
        <dbReference type="ARBA" id="ARBA00022576"/>
    </source>
</evidence>
<comment type="similarity">
    <text evidence="5">Belongs to the class-III pyridoxal-phosphate-dependent aminotransferase family. ArgD subfamily.</text>
</comment>
<dbReference type="EMBL" id="RXLP01000027">
    <property type="protein sequence ID" value="TCD53578.1"/>
    <property type="molecule type" value="Genomic_DNA"/>
</dbReference>
<keyword evidence="3 5" id="KW-0808">Transferase</keyword>
<dbReference type="GO" id="GO:0005737">
    <property type="term" value="C:cytoplasm"/>
    <property type="evidence" value="ECO:0007669"/>
    <property type="project" value="UniProtKB-SubCell"/>
</dbReference>
<comment type="subunit">
    <text evidence="5">Homodimer.</text>
</comment>
<evidence type="ECO:0000313" key="6">
    <source>
        <dbReference type="EMBL" id="TCD53578.1"/>
    </source>
</evidence>
<evidence type="ECO:0000256" key="5">
    <source>
        <dbReference type="HAMAP-Rule" id="MF_01107"/>
    </source>
</evidence>
<dbReference type="CDD" id="cd00610">
    <property type="entry name" value="OAT_like"/>
    <property type="match status" value="1"/>
</dbReference>
<comment type="pathway">
    <text evidence="5">Amino-acid biosynthesis; L-arginine biosynthesis; N(2)-acetyl-L-ornithine from L-glutamate: step 4/4.</text>
</comment>
<dbReference type="PANTHER" id="PTHR11986:SF79">
    <property type="entry name" value="ACETYLORNITHINE AMINOTRANSFERASE, MITOCHONDRIAL"/>
    <property type="match status" value="1"/>
</dbReference>
<dbReference type="Proteomes" id="UP000291289">
    <property type="component" value="Unassembled WGS sequence"/>
</dbReference>
<dbReference type="AlphaFoldDB" id="A0A4R0QQI5"/>
<comment type="catalytic activity">
    <reaction evidence="5">
        <text>N(2)-acetyl-L-ornithine + 2-oxoglutarate = N-acetyl-L-glutamate 5-semialdehyde + L-glutamate</text>
        <dbReference type="Rhea" id="RHEA:18049"/>
        <dbReference type="ChEBI" id="CHEBI:16810"/>
        <dbReference type="ChEBI" id="CHEBI:29123"/>
        <dbReference type="ChEBI" id="CHEBI:29985"/>
        <dbReference type="ChEBI" id="CHEBI:57805"/>
        <dbReference type="EC" id="2.6.1.11"/>
    </reaction>
</comment>
<dbReference type="FunFam" id="3.40.640.10:FF:000004">
    <property type="entry name" value="Acetylornithine aminotransferase"/>
    <property type="match status" value="1"/>
</dbReference>
<dbReference type="Pfam" id="PF00202">
    <property type="entry name" value="Aminotran_3"/>
    <property type="match status" value="1"/>
</dbReference>
<dbReference type="PIRSF" id="PIRSF000521">
    <property type="entry name" value="Transaminase_4ab_Lys_Orn"/>
    <property type="match status" value="1"/>
</dbReference>
<evidence type="ECO:0000256" key="4">
    <source>
        <dbReference type="ARBA" id="ARBA00022898"/>
    </source>
</evidence>
<dbReference type="Gene3D" id="3.90.1150.10">
    <property type="entry name" value="Aspartate Aminotransferase, domain 1"/>
    <property type="match status" value="1"/>
</dbReference>
<feature type="binding site" evidence="5">
    <location>
        <position position="290"/>
    </location>
    <ligand>
        <name>N(2)-acetyl-L-ornithine</name>
        <dbReference type="ChEBI" id="CHEBI:57805"/>
    </ligand>
</feature>
<dbReference type="UniPathway" id="UPA00068">
    <property type="reaction ID" value="UER00109"/>
</dbReference>
<proteinExistence type="inferred from homology"/>
<dbReference type="InterPro" id="IPR005814">
    <property type="entry name" value="Aminotrans_3"/>
</dbReference>
<dbReference type="GO" id="GO:0042802">
    <property type="term" value="F:identical protein binding"/>
    <property type="evidence" value="ECO:0007669"/>
    <property type="project" value="TreeGrafter"/>
</dbReference>
<reference evidence="6 7" key="1">
    <citation type="submission" date="2018-12" db="EMBL/GenBank/DDBJ databases">
        <title>Alloscrdovia theropitheci sp. nov: a novel taxon from the feces of the bleeding-herat monkey (Theropithecus geleda).</title>
        <authorList>
            <person name="Modesto M."/>
        </authorList>
    </citation>
    <scope>NUCLEOTIDE SEQUENCE [LARGE SCALE GENOMIC DNA]</scope>
    <source>
        <strain evidence="6 7">GLDI4/2</strain>
    </source>
</reference>
<dbReference type="InterPro" id="IPR049704">
    <property type="entry name" value="Aminotrans_3_PPA_site"/>
</dbReference>
<dbReference type="InterPro" id="IPR015424">
    <property type="entry name" value="PyrdxlP-dep_Trfase"/>
</dbReference>
<sequence>MTDMNEQLDSYDHYHMNVFGRPLMVLDHGQGSYVWDTAGKKYLDFLAGIAVNSVGYAHPKWTAAVADQAGKIAHTSNYFATVPQIELAEKLLTLAQAPEGSRVYFANSGTEGNEAALKLMKLHAKRKGVSKNARIIALTHAFHGRTLGALSATWKPAIREPFEPLIPNIEFVEAGDVDALTQIFNQGPVAGIIMELIQGEAGVLEVGASFVQKARQLCDDNDALLIIDEVQTGMGRTGHWFAFQNEQLSAGVMPDAITFAKGVAGGFPMGGLITFGQRVSELFTPGSHGSTFAGNPLAARAGLATIGIIEEENLLENATARGIQLREALMNCKNDLFVSVHGSGLLNAIELAHPCAHAAVEWLLNQGLIANAVNPQALRLAPPLNVSSAQIEEGVQILSHIPYDLPND</sequence>
<feature type="binding site" evidence="5">
    <location>
        <position position="142"/>
    </location>
    <ligand>
        <name>pyridoxal 5'-phosphate</name>
        <dbReference type="ChEBI" id="CHEBI:597326"/>
    </ligand>
</feature>
<feature type="modified residue" description="N6-(pyridoxal phosphate)lysine" evidence="5">
    <location>
        <position position="261"/>
    </location>
</feature>
<comment type="subcellular location">
    <subcellularLocation>
        <location evidence="5">Cytoplasm</location>
    </subcellularLocation>
</comment>
<comment type="cofactor">
    <cofactor evidence="5">
        <name>pyridoxal 5'-phosphate</name>
        <dbReference type="ChEBI" id="CHEBI:597326"/>
    </cofactor>
    <text evidence="5">Binds 1 pyridoxal phosphate per subunit.</text>
</comment>
<gene>
    <name evidence="5" type="primary">argD</name>
    <name evidence="6" type="ORF">EJ419_08030</name>
</gene>
<dbReference type="NCBIfam" id="TIGR00707">
    <property type="entry name" value="argD"/>
    <property type="match status" value="1"/>
</dbReference>
<keyword evidence="4 5" id="KW-0663">Pyridoxal phosphate</keyword>
<dbReference type="InterPro" id="IPR015422">
    <property type="entry name" value="PyrdxlP-dep_Trfase_small"/>
</dbReference>
<feature type="binding site" evidence="5">
    <location>
        <begin position="228"/>
        <end position="231"/>
    </location>
    <ligand>
        <name>pyridoxal 5'-phosphate</name>
        <dbReference type="ChEBI" id="CHEBI:597326"/>
    </ligand>
</feature>
<accession>A0A4R0QQI5</accession>
<keyword evidence="5" id="KW-0963">Cytoplasm</keyword>
<dbReference type="PANTHER" id="PTHR11986">
    <property type="entry name" value="AMINOTRANSFERASE CLASS III"/>
    <property type="match status" value="1"/>
</dbReference>
<keyword evidence="2 5" id="KW-0028">Amino-acid biosynthesis</keyword>
<dbReference type="Gene3D" id="3.40.640.10">
    <property type="entry name" value="Type I PLP-dependent aspartate aminotransferase-like (Major domain)"/>
    <property type="match status" value="1"/>
</dbReference>
<dbReference type="EC" id="2.6.1.11" evidence="5"/>
<feature type="binding site" evidence="5">
    <location>
        <begin position="109"/>
        <end position="110"/>
    </location>
    <ligand>
        <name>pyridoxal 5'-phosphate</name>
        <dbReference type="ChEBI" id="CHEBI:597326"/>
    </ligand>
</feature>
<keyword evidence="1 5" id="KW-0032">Aminotransferase</keyword>
<evidence type="ECO:0000256" key="3">
    <source>
        <dbReference type="ARBA" id="ARBA00022679"/>
    </source>
</evidence>
<comment type="caution">
    <text evidence="6">The sequence shown here is derived from an EMBL/GenBank/DDBJ whole genome shotgun (WGS) entry which is preliminary data.</text>
</comment>
<feature type="binding site" evidence="5">
    <location>
        <position position="145"/>
    </location>
    <ligand>
        <name>N(2)-acetyl-L-ornithine</name>
        <dbReference type="ChEBI" id="CHEBI:57805"/>
    </ligand>
</feature>
<organism evidence="6 7">
    <name type="scientific">Alloscardovia theropitheci</name>
    <dbReference type="NCBI Taxonomy" id="2496842"/>
    <lineage>
        <taxon>Bacteria</taxon>
        <taxon>Bacillati</taxon>
        <taxon>Actinomycetota</taxon>
        <taxon>Actinomycetes</taxon>
        <taxon>Bifidobacteriales</taxon>
        <taxon>Bifidobacteriaceae</taxon>
        <taxon>Alloscardovia</taxon>
    </lineage>
</organism>
<protein>
    <recommendedName>
        <fullName evidence="5">Acetylornithine aminotransferase</fullName>
        <shortName evidence="5">ACOAT</shortName>
        <ecNumber evidence="5">2.6.1.11</ecNumber>
    </recommendedName>
</protein>
<name>A0A4R0QQI5_9BIFI</name>
<dbReference type="SUPFAM" id="SSF53383">
    <property type="entry name" value="PLP-dependent transferases"/>
    <property type="match status" value="1"/>
</dbReference>
<evidence type="ECO:0000256" key="2">
    <source>
        <dbReference type="ARBA" id="ARBA00022605"/>
    </source>
</evidence>
<keyword evidence="5" id="KW-0055">Arginine biosynthesis</keyword>
<dbReference type="RefSeq" id="WP_131285367.1">
    <property type="nucleotide sequence ID" value="NZ_RXLP01000027.1"/>
</dbReference>
<dbReference type="InterPro" id="IPR015421">
    <property type="entry name" value="PyrdxlP-dep_Trfase_major"/>
</dbReference>
<evidence type="ECO:0000313" key="7">
    <source>
        <dbReference type="Proteomes" id="UP000291289"/>
    </source>
</evidence>
<dbReference type="PROSITE" id="PS00600">
    <property type="entry name" value="AA_TRANSFER_CLASS_3"/>
    <property type="match status" value="1"/>
</dbReference>
<dbReference type="GO" id="GO:0003992">
    <property type="term" value="F:N2-acetyl-L-ornithine:2-oxoglutarate 5-aminotransferase activity"/>
    <property type="evidence" value="ECO:0007669"/>
    <property type="project" value="UniProtKB-UniRule"/>
</dbReference>
<dbReference type="HAMAP" id="MF_01107">
    <property type="entry name" value="ArgD_aminotrans_3"/>
    <property type="match status" value="1"/>
</dbReference>
<dbReference type="OrthoDB" id="9801052at2"/>
<feature type="binding site" evidence="5">
    <location>
        <position position="291"/>
    </location>
    <ligand>
        <name>pyridoxal 5'-phosphate</name>
        <dbReference type="ChEBI" id="CHEBI:597326"/>
    </ligand>
</feature>
<keyword evidence="7" id="KW-1185">Reference proteome</keyword>
<dbReference type="GO" id="GO:0006526">
    <property type="term" value="P:L-arginine biosynthetic process"/>
    <property type="evidence" value="ECO:0007669"/>
    <property type="project" value="UniProtKB-UniRule"/>
</dbReference>
<comment type="miscellaneous">
    <text evidence="5">May also have succinyldiaminopimelate aminotransferase activity, thus carrying out the corresponding step in lysine biosynthesis.</text>
</comment>
<dbReference type="NCBIfam" id="NF002874">
    <property type="entry name" value="PRK03244.1"/>
    <property type="match status" value="1"/>
</dbReference>
<dbReference type="InterPro" id="IPR004636">
    <property type="entry name" value="AcOrn/SuccOrn_fam"/>
</dbReference>
<dbReference type="InterPro" id="IPR050103">
    <property type="entry name" value="Class-III_PLP-dep_AT"/>
</dbReference>